<dbReference type="GO" id="GO:0004222">
    <property type="term" value="F:metalloendopeptidase activity"/>
    <property type="evidence" value="ECO:0007669"/>
    <property type="project" value="UniProtKB-EC"/>
</dbReference>
<dbReference type="Proteomes" id="UP000004105">
    <property type="component" value="Unassembled WGS sequence"/>
</dbReference>
<evidence type="ECO:0000256" key="2">
    <source>
        <dbReference type="SAM" id="SignalP"/>
    </source>
</evidence>
<reference evidence="5 6" key="1">
    <citation type="submission" date="2011-02" db="EMBL/GenBank/DDBJ databases">
        <authorList>
            <person name="Muzny D."/>
            <person name="Qin X."/>
            <person name="Deng J."/>
            <person name="Jiang H."/>
            <person name="Liu Y."/>
            <person name="Qu J."/>
            <person name="Song X.-Z."/>
            <person name="Zhang L."/>
            <person name="Thornton R."/>
            <person name="Coyle M."/>
            <person name="Francisco L."/>
            <person name="Jackson L."/>
            <person name="Javaid M."/>
            <person name="Korchina V."/>
            <person name="Kovar C."/>
            <person name="Mata R."/>
            <person name="Mathew T."/>
            <person name="Ngo R."/>
            <person name="Nguyen L."/>
            <person name="Nguyen N."/>
            <person name="Okwuonu G."/>
            <person name="Ongeri F."/>
            <person name="Pham C."/>
            <person name="Simmons D."/>
            <person name="Wilczek-Boney K."/>
            <person name="Hale W."/>
            <person name="Jakkamsetti A."/>
            <person name="Pham P."/>
            <person name="Ruth R."/>
            <person name="San Lucas F."/>
            <person name="Warren J."/>
            <person name="Zhang J."/>
            <person name="Zhao Z."/>
            <person name="Zhou C."/>
            <person name="Zhu D."/>
            <person name="Lee S."/>
            <person name="Bess C."/>
            <person name="Blankenburg K."/>
            <person name="Forbes L."/>
            <person name="Fu Q."/>
            <person name="Gubbala S."/>
            <person name="Hirani K."/>
            <person name="Jayaseelan J.C."/>
            <person name="Lara F."/>
            <person name="Munidasa M."/>
            <person name="Palculict T."/>
            <person name="Patil S."/>
            <person name="Pu L.-L."/>
            <person name="Saada N."/>
            <person name="Tang L."/>
            <person name="Weissenberger G."/>
            <person name="Zhu Y."/>
            <person name="Hemphill L."/>
            <person name="Shang Y."/>
            <person name="Youmans B."/>
            <person name="Ayvaz T."/>
            <person name="Ross M."/>
            <person name="Santibanez J."/>
            <person name="Aqrawi P."/>
            <person name="Gross S."/>
            <person name="Joshi V."/>
            <person name="Fowler G."/>
            <person name="Nazareth L."/>
            <person name="Reid J."/>
            <person name="Worley K."/>
            <person name="Petrosino J."/>
            <person name="Highlander S."/>
            <person name="Gibbs R."/>
        </authorList>
    </citation>
    <scope>NUCLEOTIDE SEQUENCE [LARGE SCALE GENOMIC DNA]</scope>
    <source>
        <strain evidence="5 6">ATCC BAA-1200</strain>
    </source>
</reference>
<dbReference type="Gene3D" id="3.30.830.10">
    <property type="entry name" value="Metalloenzyme, LuxS/M16 peptidase-like"/>
    <property type="match status" value="2"/>
</dbReference>
<sequence length="431" mass="45915">MNRIPVLFLFALAAAQAQAAPEFQRWQTPDGATVILVERHRLPIVNVSVTFKGAGQAGESEKGAAGFTAAMLDSGSEQYGENELRDEANRLGVEIGASAGAENAAVSFAALSRPQTLSDGLKLANQIIAHPVFDPAVLEREKGQAATALRQNLSSPAFVAARELTRLSYGSHPYANDARLEEADIRAISTDTLKRYHRSRYAKNNAYIAIVGDATRAQAGQIAAALLDGLPEKAAAPDIPPAPEPAGRSENRPFSGKEQAAVALGLPFAERQSPDRHALAVGNYILGGGGFDSRLMKTLRDEKGLVYGVSSHYTPLTRKGPFAVSFTTKKSGAQAALAAARQVIADFVANGPSEAELRQAKDNLTGSFPLSHDTNAKTVGFAANIAVNNLPLDYYDRYTQQIEAVTAEQVKAAWQRRLDPQKLNAVTVGAQ</sequence>
<keyword evidence="5" id="KW-0645">Protease</keyword>
<feature type="chain" id="PRO_5003274069" evidence="2">
    <location>
        <begin position="20"/>
        <end position="431"/>
    </location>
</feature>
<protein>
    <submittedName>
        <fullName evidence="5">Zinc protease family signal peptide protein</fullName>
        <ecNumber evidence="5">3.4.24.64</ecNumber>
    </submittedName>
</protein>
<proteinExistence type="predicted"/>
<dbReference type="OrthoDB" id="9811314at2"/>
<name>F2B9B3_9NEIS</name>
<dbReference type="Pfam" id="PF00675">
    <property type="entry name" value="Peptidase_M16"/>
    <property type="match status" value="1"/>
</dbReference>
<accession>F2B9B3</accession>
<feature type="domain" description="Peptidase M16 N-terminal" evidence="3">
    <location>
        <begin position="35"/>
        <end position="171"/>
    </location>
</feature>
<feature type="region of interest" description="Disordered" evidence="1">
    <location>
        <begin position="234"/>
        <end position="256"/>
    </location>
</feature>
<dbReference type="InterPro" id="IPR050361">
    <property type="entry name" value="MPP/UQCRC_Complex"/>
</dbReference>
<keyword evidence="6" id="KW-1185">Reference proteome</keyword>
<dbReference type="EC" id="3.4.24.64" evidence="5"/>
<dbReference type="GO" id="GO:0046872">
    <property type="term" value="F:metal ion binding"/>
    <property type="evidence" value="ECO:0007669"/>
    <property type="project" value="InterPro"/>
</dbReference>
<evidence type="ECO:0000259" key="4">
    <source>
        <dbReference type="Pfam" id="PF05193"/>
    </source>
</evidence>
<evidence type="ECO:0000313" key="5">
    <source>
        <dbReference type="EMBL" id="EGF11875.1"/>
    </source>
</evidence>
<dbReference type="InterPro" id="IPR007863">
    <property type="entry name" value="Peptidase_M16_C"/>
</dbReference>
<dbReference type="SUPFAM" id="SSF63411">
    <property type="entry name" value="LuxS/MPP-like metallohydrolase"/>
    <property type="match status" value="2"/>
</dbReference>
<keyword evidence="5" id="KW-0378">Hydrolase</keyword>
<keyword evidence="2" id="KW-0732">Signal</keyword>
<evidence type="ECO:0000259" key="3">
    <source>
        <dbReference type="Pfam" id="PF00675"/>
    </source>
</evidence>
<evidence type="ECO:0000256" key="1">
    <source>
        <dbReference type="SAM" id="MobiDB-lite"/>
    </source>
</evidence>
<dbReference type="PANTHER" id="PTHR11851:SF224">
    <property type="entry name" value="PROCESSING PROTEASE"/>
    <property type="match status" value="1"/>
</dbReference>
<organism evidence="5 6">
    <name type="scientific">Neisseria bacilliformis ATCC BAA-1200</name>
    <dbReference type="NCBI Taxonomy" id="888742"/>
    <lineage>
        <taxon>Bacteria</taxon>
        <taxon>Pseudomonadati</taxon>
        <taxon>Pseudomonadota</taxon>
        <taxon>Betaproteobacteria</taxon>
        <taxon>Neisseriales</taxon>
        <taxon>Neisseriaceae</taxon>
        <taxon>Neisseria</taxon>
    </lineage>
</organism>
<dbReference type="RefSeq" id="WP_007341329.1">
    <property type="nucleotide sequence ID" value="NZ_GL878494.1"/>
</dbReference>
<dbReference type="EMBL" id="AFAY01000006">
    <property type="protein sequence ID" value="EGF11875.1"/>
    <property type="molecule type" value="Genomic_DNA"/>
</dbReference>
<evidence type="ECO:0000313" key="6">
    <source>
        <dbReference type="Proteomes" id="UP000004105"/>
    </source>
</evidence>
<dbReference type="InterPro" id="IPR011765">
    <property type="entry name" value="Pept_M16_N"/>
</dbReference>
<feature type="signal peptide" evidence="2">
    <location>
        <begin position="1"/>
        <end position="19"/>
    </location>
</feature>
<dbReference type="Pfam" id="PF05193">
    <property type="entry name" value="Peptidase_M16_C"/>
    <property type="match status" value="1"/>
</dbReference>
<dbReference type="InterPro" id="IPR011249">
    <property type="entry name" value="Metalloenz_LuxS/M16"/>
</dbReference>
<feature type="domain" description="Peptidase M16 C-terminal" evidence="4">
    <location>
        <begin position="188"/>
        <end position="364"/>
    </location>
</feature>
<dbReference type="STRING" id="267212.GCA_001063965_01235"/>
<comment type="caution">
    <text evidence="5">The sequence shown here is derived from an EMBL/GenBank/DDBJ whole genome shotgun (WGS) entry which is preliminary data.</text>
</comment>
<dbReference type="PANTHER" id="PTHR11851">
    <property type="entry name" value="METALLOPROTEASE"/>
    <property type="match status" value="1"/>
</dbReference>
<dbReference type="HOGENOM" id="CLU_009902_6_0_4"/>
<dbReference type="AlphaFoldDB" id="F2B9B3"/>
<gene>
    <name evidence="5" type="ORF">HMPREF9123_0316</name>
</gene>
<dbReference type="GO" id="GO:0006508">
    <property type="term" value="P:proteolysis"/>
    <property type="evidence" value="ECO:0007669"/>
    <property type="project" value="UniProtKB-KW"/>
</dbReference>